<name>A0AAE0XYM3_9GAST</name>
<proteinExistence type="predicted"/>
<protein>
    <submittedName>
        <fullName evidence="1">Uncharacterized protein</fullName>
    </submittedName>
</protein>
<accession>A0AAE0XYM3</accession>
<evidence type="ECO:0000313" key="1">
    <source>
        <dbReference type="EMBL" id="KAK3725681.1"/>
    </source>
</evidence>
<dbReference type="EMBL" id="JAWDGP010007329">
    <property type="protein sequence ID" value="KAK3725681.1"/>
    <property type="molecule type" value="Genomic_DNA"/>
</dbReference>
<organism evidence="1 2">
    <name type="scientific">Elysia crispata</name>
    <name type="common">lettuce slug</name>
    <dbReference type="NCBI Taxonomy" id="231223"/>
    <lineage>
        <taxon>Eukaryota</taxon>
        <taxon>Metazoa</taxon>
        <taxon>Spiralia</taxon>
        <taxon>Lophotrochozoa</taxon>
        <taxon>Mollusca</taxon>
        <taxon>Gastropoda</taxon>
        <taxon>Heterobranchia</taxon>
        <taxon>Euthyneura</taxon>
        <taxon>Panpulmonata</taxon>
        <taxon>Sacoglossa</taxon>
        <taxon>Placobranchoidea</taxon>
        <taxon>Plakobranchidae</taxon>
        <taxon>Elysia</taxon>
    </lineage>
</organism>
<evidence type="ECO:0000313" key="2">
    <source>
        <dbReference type="Proteomes" id="UP001283361"/>
    </source>
</evidence>
<comment type="caution">
    <text evidence="1">The sequence shown here is derived from an EMBL/GenBank/DDBJ whole genome shotgun (WGS) entry which is preliminary data.</text>
</comment>
<sequence>MKVLTMCTGRPLATSYTTFEKVQAAEIDISSGDKSIPLLLTRGVNPFALALVDPEASIFVGGLSGDDPGSVAFETLKFKQLKMPVRFFNPERELVLH</sequence>
<gene>
    <name evidence="1" type="ORF">RRG08_043098</name>
</gene>
<keyword evidence="2" id="KW-1185">Reference proteome</keyword>
<reference evidence="1" key="1">
    <citation type="journal article" date="2023" name="G3 (Bethesda)">
        <title>A reference genome for the long-term kleptoplast-retaining sea slug Elysia crispata morphotype clarki.</title>
        <authorList>
            <person name="Eastman K.E."/>
            <person name="Pendleton A.L."/>
            <person name="Shaikh M.A."/>
            <person name="Suttiyut T."/>
            <person name="Ogas R."/>
            <person name="Tomko P."/>
            <person name="Gavelis G."/>
            <person name="Widhalm J.R."/>
            <person name="Wisecaver J.H."/>
        </authorList>
    </citation>
    <scope>NUCLEOTIDE SEQUENCE</scope>
    <source>
        <strain evidence="1">ECLA1</strain>
    </source>
</reference>
<dbReference type="AlphaFoldDB" id="A0AAE0XYM3"/>
<dbReference type="Proteomes" id="UP001283361">
    <property type="component" value="Unassembled WGS sequence"/>
</dbReference>